<evidence type="ECO:0000313" key="2">
    <source>
        <dbReference type="EMBL" id="RLL96526.1"/>
    </source>
</evidence>
<name>A0A229XBT9_9EURO</name>
<protein>
    <submittedName>
        <fullName evidence="2">Uncharacterized protein</fullName>
    </submittedName>
</protein>
<sequence length="139" mass="15496">MDTRLRSDVRFAGFGCRWLLMLDRFPVPTCASGVARLRRCAVLDREEIAHGLGEACVQVSNETISIHAIQRPSQDSLTFAADAEQLGFVFGDPFCDIPDHVWDMLLHTVKDCPIRRNPESTEPDTGMGSAAHELIQKNK</sequence>
<organism evidence="2 3">
    <name type="scientific">Aspergillus turcosus</name>
    <dbReference type="NCBI Taxonomy" id="1245748"/>
    <lineage>
        <taxon>Eukaryota</taxon>
        <taxon>Fungi</taxon>
        <taxon>Dikarya</taxon>
        <taxon>Ascomycota</taxon>
        <taxon>Pezizomycotina</taxon>
        <taxon>Eurotiomycetes</taxon>
        <taxon>Eurotiomycetidae</taxon>
        <taxon>Eurotiales</taxon>
        <taxon>Aspergillaceae</taxon>
        <taxon>Aspergillus</taxon>
        <taxon>Aspergillus subgen. Fumigati</taxon>
    </lineage>
</organism>
<gene>
    <name evidence="2" type="ORF">CFD26_106675</name>
</gene>
<keyword evidence="3" id="KW-1185">Reference proteome</keyword>
<comment type="caution">
    <text evidence="2">The sequence shown here is derived from an EMBL/GenBank/DDBJ whole genome shotgun (WGS) entry which is preliminary data.</text>
</comment>
<evidence type="ECO:0000256" key="1">
    <source>
        <dbReference type="SAM" id="MobiDB-lite"/>
    </source>
</evidence>
<dbReference type="AlphaFoldDB" id="A0A229XBT9"/>
<evidence type="ECO:0000313" key="3">
    <source>
        <dbReference type="Proteomes" id="UP000215289"/>
    </source>
</evidence>
<accession>A0A229XBT9</accession>
<dbReference type="EMBL" id="NIDN02000108">
    <property type="protein sequence ID" value="RLL96526.1"/>
    <property type="molecule type" value="Genomic_DNA"/>
</dbReference>
<proteinExistence type="predicted"/>
<dbReference type="Proteomes" id="UP000215289">
    <property type="component" value="Unassembled WGS sequence"/>
</dbReference>
<feature type="region of interest" description="Disordered" evidence="1">
    <location>
        <begin position="116"/>
        <end position="139"/>
    </location>
</feature>
<reference evidence="2 3" key="1">
    <citation type="submission" date="2018-08" db="EMBL/GenBank/DDBJ databases">
        <title>Draft genome sequences of two Aspergillus turcosus clinical strains isolated from bronchoalveolar lavage fluid: one azole-susceptible and the other azole-resistant.</title>
        <authorList>
            <person name="Parent-Michaud M."/>
            <person name="Dufresne P.J."/>
            <person name="Fournier E."/>
            <person name="Martineau C."/>
            <person name="Moreira S."/>
            <person name="Perkins V."/>
            <person name="De Repentigny L."/>
            <person name="Dufresne S.F."/>
        </authorList>
    </citation>
    <scope>NUCLEOTIDE SEQUENCE [LARGE SCALE GENOMIC DNA]</scope>
    <source>
        <strain evidence="2">HMR AF 1038</strain>
    </source>
</reference>